<evidence type="ECO:0000313" key="11">
    <source>
        <dbReference type="EMBL" id="KAG8171694.1"/>
    </source>
</evidence>
<dbReference type="Gene3D" id="3.10.10.10">
    <property type="entry name" value="HIV Type 1 Reverse Transcriptase, subunit A, domain 1"/>
    <property type="match status" value="1"/>
</dbReference>
<gene>
    <name evidence="11" type="ORF">JTE90_012613</name>
</gene>
<dbReference type="InterPro" id="IPR050951">
    <property type="entry name" value="Retrovirus_Pol_polyprotein"/>
</dbReference>
<name>A0AAV6TIP4_9ARAC</name>
<reference evidence="11 12" key="1">
    <citation type="journal article" date="2022" name="Nat. Ecol. Evol.">
        <title>A masculinizing supergene underlies an exaggerated male reproductive morph in a spider.</title>
        <authorList>
            <person name="Hendrickx F."/>
            <person name="De Corte Z."/>
            <person name="Sonet G."/>
            <person name="Van Belleghem S.M."/>
            <person name="Kostlbacher S."/>
            <person name="Vangestel C."/>
        </authorList>
    </citation>
    <scope>NUCLEOTIDE SEQUENCE [LARGE SCALE GENOMIC DNA]</scope>
    <source>
        <strain evidence="11">W744_W776</strain>
    </source>
</reference>
<dbReference type="AlphaFoldDB" id="A0AAV6TIP4"/>
<evidence type="ECO:0000256" key="3">
    <source>
        <dbReference type="ARBA" id="ARBA00022679"/>
    </source>
</evidence>
<dbReference type="Gene3D" id="3.30.70.270">
    <property type="match status" value="1"/>
</dbReference>
<dbReference type="InterPro" id="IPR000477">
    <property type="entry name" value="RT_dom"/>
</dbReference>
<evidence type="ECO:0000256" key="5">
    <source>
        <dbReference type="ARBA" id="ARBA00022722"/>
    </source>
</evidence>
<feature type="domain" description="Integrase zinc-binding" evidence="10">
    <location>
        <begin position="288"/>
        <end position="343"/>
    </location>
</feature>
<dbReference type="CDD" id="cd01647">
    <property type="entry name" value="RT_LTR"/>
    <property type="match status" value="1"/>
</dbReference>
<dbReference type="EC" id="2.7.7.49" evidence="1"/>
<evidence type="ECO:0000256" key="2">
    <source>
        <dbReference type="ARBA" id="ARBA00022670"/>
    </source>
</evidence>
<dbReference type="EMBL" id="JAFNEN010003663">
    <property type="protein sequence ID" value="KAG8171694.1"/>
    <property type="molecule type" value="Genomic_DNA"/>
</dbReference>
<evidence type="ECO:0000256" key="6">
    <source>
        <dbReference type="ARBA" id="ARBA00022759"/>
    </source>
</evidence>
<keyword evidence="3" id="KW-0808">Transferase</keyword>
<feature type="domain" description="Reverse transcriptase" evidence="9">
    <location>
        <begin position="92"/>
        <end position="224"/>
    </location>
</feature>
<dbReference type="PANTHER" id="PTHR37984:SF5">
    <property type="entry name" value="PROTEIN NYNRIN-LIKE"/>
    <property type="match status" value="1"/>
</dbReference>
<dbReference type="Pfam" id="PF00078">
    <property type="entry name" value="RVT_1"/>
    <property type="match status" value="1"/>
</dbReference>
<dbReference type="FunFam" id="1.10.340.70:FF:000006">
    <property type="entry name" value="Retrovirus-related Pol polyprotein from transposon 297-like Protein"/>
    <property type="match status" value="1"/>
</dbReference>
<keyword evidence="2" id="KW-0645">Protease</keyword>
<keyword evidence="5" id="KW-0540">Nuclease</keyword>
<keyword evidence="8" id="KW-0695">RNA-directed DNA polymerase</keyword>
<keyword evidence="6" id="KW-0255">Endonuclease</keyword>
<evidence type="ECO:0000256" key="4">
    <source>
        <dbReference type="ARBA" id="ARBA00022695"/>
    </source>
</evidence>
<dbReference type="Pfam" id="PF17921">
    <property type="entry name" value="Integrase_H2C2"/>
    <property type="match status" value="1"/>
</dbReference>
<dbReference type="InterPro" id="IPR043128">
    <property type="entry name" value="Rev_trsase/Diguanyl_cyclase"/>
</dbReference>
<dbReference type="FunFam" id="3.10.10.10:FF:000007">
    <property type="entry name" value="Retrovirus-related Pol polyprotein from transposon 17.6-like Protein"/>
    <property type="match status" value="1"/>
</dbReference>
<evidence type="ECO:0000256" key="1">
    <source>
        <dbReference type="ARBA" id="ARBA00012493"/>
    </source>
</evidence>
<accession>A0AAV6TIP4</accession>
<evidence type="ECO:0000259" key="9">
    <source>
        <dbReference type="Pfam" id="PF00078"/>
    </source>
</evidence>
<evidence type="ECO:0000256" key="7">
    <source>
        <dbReference type="ARBA" id="ARBA00022801"/>
    </source>
</evidence>
<dbReference type="InterPro" id="IPR041588">
    <property type="entry name" value="Integrase_H2C2"/>
</dbReference>
<dbReference type="Proteomes" id="UP000827092">
    <property type="component" value="Unassembled WGS sequence"/>
</dbReference>
<evidence type="ECO:0000259" key="10">
    <source>
        <dbReference type="Pfam" id="PF17921"/>
    </source>
</evidence>
<sequence length="386" mass="43862">LFNYVGVLSGPSKFDKILAAFPELTNPSQIPNGRPDTKVLHYIETKGPPVFSKARRLSPELFEVALQEFEFLMAQGIIRPSKSAWASPLHMVKKPNGGWRPCGDYRRLNAITIPDRYPLPHIHDCTQIFHGKTVFSTLDLARAYHQIPVNPEDIEKTAVITPFGLFEFVFTPFGLRNAGQTCQRYMHQVLSGLDFCIPYLDDILIASSNESEHEDHLKQVLDHTLSRVTAVQKHDIDFSTMAEEQIADPELAELLANPESSLKLQHLETGKNQKLYCDVSTGSLRPYVPKKLRRSVFEHLHNLSHPGIKASGKLIQQRYVWPGMMADISTWARSCVECQRSKIHRHTHSPSQRFILTSRRFEHIHLDIVGPLPPSEGYSYLITIID</sequence>
<protein>
    <recommendedName>
        <fullName evidence="1">RNA-directed DNA polymerase</fullName>
        <ecNumber evidence="1">2.7.7.49</ecNumber>
    </recommendedName>
</protein>
<keyword evidence="4" id="KW-0548">Nucleotidyltransferase</keyword>
<dbReference type="Gene3D" id="1.10.340.70">
    <property type="match status" value="1"/>
</dbReference>
<keyword evidence="12" id="KW-1185">Reference proteome</keyword>
<dbReference type="GO" id="GO:0003964">
    <property type="term" value="F:RNA-directed DNA polymerase activity"/>
    <property type="evidence" value="ECO:0007669"/>
    <property type="project" value="UniProtKB-KW"/>
</dbReference>
<feature type="non-terminal residue" evidence="11">
    <location>
        <position position="1"/>
    </location>
</feature>
<proteinExistence type="predicted"/>
<dbReference type="SUPFAM" id="SSF56672">
    <property type="entry name" value="DNA/RNA polymerases"/>
    <property type="match status" value="1"/>
</dbReference>
<keyword evidence="7" id="KW-0378">Hydrolase</keyword>
<dbReference type="GO" id="GO:0004519">
    <property type="term" value="F:endonuclease activity"/>
    <property type="evidence" value="ECO:0007669"/>
    <property type="project" value="UniProtKB-KW"/>
</dbReference>
<comment type="caution">
    <text evidence="11">The sequence shown here is derived from an EMBL/GenBank/DDBJ whole genome shotgun (WGS) entry which is preliminary data.</text>
</comment>
<dbReference type="PANTHER" id="PTHR37984">
    <property type="entry name" value="PROTEIN CBG26694"/>
    <property type="match status" value="1"/>
</dbReference>
<organism evidence="11 12">
    <name type="scientific">Oedothorax gibbosus</name>
    <dbReference type="NCBI Taxonomy" id="931172"/>
    <lineage>
        <taxon>Eukaryota</taxon>
        <taxon>Metazoa</taxon>
        <taxon>Ecdysozoa</taxon>
        <taxon>Arthropoda</taxon>
        <taxon>Chelicerata</taxon>
        <taxon>Arachnida</taxon>
        <taxon>Araneae</taxon>
        <taxon>Araneomorphae</taxon>
        <taxon>Entelegynae</taxon>
        <taxon>Araneoidea</taxon>
        <taxon>Linyphiidae</taxon>
        <taxon>Erigoninae</taxon>
        <taxon>Oedothorax</taxon>
    </lineage>
</organism>
<evidence type="ECO:0000313" key="12">
    <source>
        <dbReference type="Proteomes" id="UP000827092"/>
    </source>
</evidence>
<dbReference type="GO" id="GO:0006508">
    <property type="term" value="P:proteolysis"/>
    <property type="evidence" value="ECO:0007669"/>
    <property type="project" value="UniProtKB-KW"/>
</dbReference>
<dbReference type="InterPro" id="IPR043502">
    <property type="entry name" value="DNA/RNA_pol_sf"/>
</dbReference>
<evidence type="ECO:0000256" key="8">
    <source>
        <dbReference type="ARBA" id="ARBA00022918"/>
    </source>
</evidence>
<dbReference type="GO" id="GO:0008233">
    <property type="term" value="F:peptidase activity"/>
    <property type="evidence" value="ECO:0007669"/>
    <property type="project" value="UniProtKB-KW"/>
</dbReference>